<evidence type="ECO:0000256" key="7">
    <source>
        <dbReference type="ARBA" id="ARBA00023136"/>
    </source>
</evidence>
<feature type="transmembrane region" description="Helical" evidence="10">
    <location>
        <begin position="20"/>
        <end position="42"/>
    </location>
</feature>
<keyword evidence="8" id="KW-0675">Receptor</keyword>
<name>A0A154PMV2_DUFNO</name>
<evidence type="ECO:0000313" key="12">
    <source>
        <dbReference type="Proteomes" id="UP000076502"/>
    </source>
</evidence>
<dbReference type="AlphaFoldDB" id="A0A154PMV2"/>
<evidence type="ECO:0000313" key="11">
    <source>
        <dbReference type="EMBL" id="KZC12628.1"/>
    </source>
</evidence>
<feature type="transmembrane region" description="Helical" evidence="10">
    <location>
        <begin position="100"/>
        <end position="116"/>
    </location>
</feature>
<keyword evidence="3" id="KW-0716">Sensory transduction</keyword>
<sequence>MTSIISLSFRFADHLQDTFTATLFIQMATNIVCISATGVMILIRSNSTETVLRLAMWLFGQVIHLFGICLPGQRLTNFSENLYYDALGCMWYICDLKTRILYQFFIMNTITPRYLVAFKLTTMSMDTFQSVIRVAASYFTLLSSSL</sequence>
<accession>A0A154PMV2</accession>
<dbReference type="PANTHER" id="PTHR21137:SF35">
    <property type="entry name" value="ODORANT RECEPTOR 19A-RELATED"/>
    <property type="match status" value="1"/>
</dbReference>
<evidence type="ECO:0000256" key="8">
    <source>
        <dbReference type="ARBA" id="ARBA00023170"/>
    </source>
</evidence>
<dbReference type="Proteomes" id="UP000076502">
    <property type="component" value="Unassembled WGS sequence"/>
</dbReference>
<dbReference type="PANTHER" id="PTHR21137">
    <property type="entry name" value="ODORANT RECEPTOR"/>
    <property type="match status" value="1"/>
</dbReference>
<feature type="transmembrane region" description="Helical" evidence="10">
    <location>
        <begin position="54"/>
        <end position="73"/>
    </location>
</feature>
<dbReference type="EMBL" id="KQ434959">
    <property type="protein sequence ID" value="KZC12628.1"/>
    <property type="molecule type" value="Genomic_DNA"/>
</dbReference>
<evidence type="ECO:0000256" key="3">
    <source>
        <dbReference type="ARBA" id="ARBA00022606"/>
    </source>
</evidence>
<organism evidence="11 12">
    <name type="scientific">Dufourea novaeangliae</name>
    <name type="common">Sweat bee</name>
    <dbReference type="NCBI Taxonomy" id="178035"/>
    <lineage>
        <taxon>Eukaryota</taxon>
        <taxon>Metazoa</taxon>
        <taxon>Ecdysozoa</taxon>
        <taxon>Arthropoda</taxon>
        <taxon>Hexapoda</taxon>
        <taxon>Insecta</taxon>
        <taxon>Pterygota</taxon>
        <taxon>Neoptera</taxon>
        <taxon>Endopterygota</taxon>
        <taxon>Hymenoptera</taxon>
        <taxon>Apocrita</taxon>
        <taxon>Aculeata</taxon>
        <taxon>Apoidea</taxon>
        <taxon>Anthophila</taxon>
        <taxon>Halictidae</taxon>
        <taxon>Rophitinae</taxon>
        <taxon>Dufourea</taxon>
    </lineage>
</organism>
<protein>
    <submittedName>
        <fullName evidence="11">Uncharacterized protein</fullName>
    </submittedName>
</protein>
<keyword evidence="2" id="KW-1003">Cell membrane</keyword>
<dbReference type="GO" id="GO:0005549">
    <property type="term" value="F:odorant binding"/>
    <property type="evidence" value="ECO:0007669"/>
    <property type="project" value="InterPro"/>
</dbReference>
<evidence type="ECO:0000256" key="10">
    <source>
        <dbReference type="SAM" id="Phobius"/>
    </source>
</evidence>
<evidence type="ECO:0000256" key="4">
    <source>
        <dbReference type="ARBA" id="ARBA00022692"/>
    </source>
</evidence>
<comment type="subcellular location">
    <subcellularLocation>
        <location evidence="1">Cell membrane</location>
        <topology evidence="1">Multi-pass membrane protein</topology>
    </subcellularLocation>
</comment>
<dbReference type="GO" id="GO:0005886">
    <property type="term" value="C:plasma membrane"/>
    <property type="evidence" value="ECO:0007669"/>
    <property type="project" value="UniProtKB-SubCell"/>
</dbReference>
<evidence type="ECO:0000256" key="6">
    <source>
        <dbReference type="ARBA" id="ARBA00022989"/>
    </source>
</evidence>
<dbReference type="GO" id="GO:0007165">
    <property type="term" value="P:signal transduction"/>
    <property type="evidence" value="ECO:0007669"/>
    <property type="project" value="UniProtKB-KW"/>
</dbReference>
<evidence type="ECO:0000256" key="9">
    <source>
        <dbReference type="ARBA" id="ARBA00023224"/>
    </source>
</evidence>
<dbReference type="GO" id="GO:0004984">
    <property type="term" value="F:olfactory receptor activity"/>
    <property type="evidence" value="ECO:0007669"/>
    <property type="project" value="InterPro"/>
</dbReference>
<reference evidence="11 12" key="1">
    <citation type="submission" date="2015-07" db="EMBL/GenBank/DDBJ databases">
        <title>The genome of Dufourea novaeangliae.</title>
        <authorList>
            <person name="Pan H."/>
            <person name="Kapheim K."/>
        </authorList>
    </citation>
    <scope>NUCLEOTIDE SEQUENCE [LARGE SCALE GENOMIC DNA]</scope>
    <source>
        <strain evidence="11">0120121106</strain>
        <tissue evidence="11">Whole body</tissue>
    </source>
</reference>
<keyword evidence="4 10" id="KW-0812">Transmembrane</keyword>
<proteinExistence type="predicted"/>
<keyword evidence="7 10" id="KW-0472">Membrane</keyword>
<dbReference type="Pfam" id="PF02949">
    <property type="entry name" value="7tm_6"/>
    <property type="match status" value="1"/>
</dbReference>
<evidence type="ECO:0000256" key="1">
    <source>
        <dbReference type="ARBA" id="ARBA00004651"/>
    </source>
</evidence>
<gene>
    <name evidence="11" type="ORF">WN55_04791</name>
</gene>
<dbReference type="InterPro" id="IPR004117">
    <property type="entry name" value="7tm6_olfct_rcpt"/>
</dbReference>
<evidence type="ECO:0000256" key="5">
    <source>
        <dbReference type="ARBA" id="ARBA00022725"/>
    </source>
</evidence>
<dbReference type="STRING" id="178035.A0A154PMV2"/>
<keyword evidence="6 10" id="KW-1133">Transmembrane helix</keyword>
<keyword evidence="9" id="KW-0807">Transducer</keyword>
<keyword evidence="12" id="KW-1185">Reference proteome</keyword>
<evidence type="ECO:0000256" key="2">
    <source>
        <dbReference type="ARBA" id="ARBA00022475"/>
    </source>
</evidence>
<keyword evidence="5" id="KW-0552">Olfaction</keyword>